<dbReference type="Gene3D" id="3.40.720.10">
    <property type="entry name" value="Alkaline Phosphatase, subunit A"/>
    <property type="match status" value="1"/>
</dbReference>
<feature type="transmembrane region" description="Helical" evidence="2">
    <location>
        <begin position="66"/>
        <end position="84"/>
    </location>
</feature>
<feature type="transmembrane region" description="Helical" evidence="2">
    <location>
        <begin position="298"/>
        <end position="316"/>
    </location>
</feature>
<dbReference type="PANTHER" id="PTHR47371:SF3">
    <property type="entry name" value="PHOSPHOGLYCEROL TRANSFERASE I"/>
    <property type="match status" value="1"/>
</dbReference>
<evidence type="ECO:0000313" key="4">
    <source>
        <dbReference type="Proteomes" id="UP000294927"/>
    </source>
</evidence>
<keyword evidence="2" id="KW-0472">Membrane</keyword>
<gene>
    <name evidence="3" type="ORF">CLV71_101127</name>
</gene>
<comment type="caution">
    <text evidence="3">The sequence shown here is derived from an EMBL/GenBank/DDBJ whole genome shotgun (WGS) entry which is preliminary data.</text>
</comment>
<dbReference type="InterPro" id="IPR017850">
    <property type="entry name" value="Alkaline_phosphatase_core_sf"/>
</dbReference>
<name>A0A4R7W3N4_9PSEU</name>
<feature type="transmembrane region" description="Helical" evidence="2">
    <location>
        <begin position="12"/>
        <end position="30"/>
    </location>
</feature>
<evidence type="ECO:0000256" key="2">
    <source>
        <dbReference type="SAM" id="Phobius"/>
    </source>
</evidence>
<dbReference type="EMBL" id="SOCP01000001">
    <property type="protein sequence ID" value="TDV57256.1"/>
    <property type="molecule type" value="Genomic_DNA"/>
</dbReference>
<proteinExistence type="predicted"/>
<feature type="transmembrane region" description="Helical" evidence="2">
    <location>
        <begin position="271"/>
        <end position="291"/>
    </location>
</feature>
<evidence type="ECO:0000256" key="1">
    <source>
        <dbReference type="SAM" id="MobiDB-lite"/>
    </source>
</evidence>
<feature type="transmembrane region" description="Helical" evidence="2">
    <location>
        <begin position="36"/>
        <end position="54"/>
    </location>
</feature>
<keyword evidence="2" id="KW-0812">Transmembrane</keyword>
<evidence type="ECO:0000313" key="3">
    <source>
        <dbReference type="EMBL" id="TDV57256.1"/>
    </source>
</evidence>
<feature type="transmembrane region" description="Helical" evidence="2">
    <location>
        <begin position="392"/>
        <end position="410"/>
    </location>
</feature>
<dbReference type="SUPFAM" id="SSF53649">
    <property type="entry name" value="Alkaline phosphatase-like"/>
    <property type="match status" value="1"/>
</dbReference>
<organism evidence="3 4">
    <name type="scientific">Actinophytocola oryzae</name>
    <dbReference type="NCBI Taxonomy" id="502181"/>
    <lineage>
        <taxon>Bacteria</taxon>
        <taxon>Bacillati</taxon>
        <taxon>Actinomycetota</taxon>
        <taxon>Actinomycetes</taxon>
        <taxon>Pseudonocardiales</taxon>
        <taxon>Pseudonocardiaceae</taxon>
    </lineage>
</organism>
<feature type="transmembrane region" description="Helical" evidence="2">
    <location>
        <begin position="351"/>
        <end position="372"/>
    </location>
</feature>
<feature type="transmembrane region" description="Helical" evidence="2">
    <location>
        <begin position="126"/>
        <end position="156"/>
    </location>
</feature>
<reference evidence="3 4" key="1">
    <citation type="submission" date="2019-03" db="EMBL/GenBank/DDBJ databases">
        <title>Genomic Encyclopedia of Archaeal and Bacterial Type Strains, Phase II (KMG-II): from individual species to whole genera.</title>
        <authorList>
            <person name="Goeker M."/>
        </authorList>
    </citation>
    <scope>NUCLEOTIDE SEQUENCE [LARGE SCALE GENOMIC DNA]</scope>
    <source>
        <strain evidence="3 4">DSM 45499</strain>
    </source>
</reference>
<protein>
    <submittedName>
        <fullName evidence="3">Phosphoglycerol transferase MdoB-like AlkP superfamily enzyme</fullName>
    </submittedName>
</protein>
<sequence>MAGRGQSPVRAMVTAVDVLIVLFVVLTVAVRLGPAGWLAGIAYAVLGWAVLADGIQRYGIERLDTASRVTLARAVAVGGVAALVVETTDPRPDPVLALVVISVVALALGLVRRAEDEFARRFADEVDAFLVLALSAFVATRLGVWVMAIGLAHYLLLAAGRWFTWLRGDLPPQRTRTIVTAAQGFVLTAVATGLLPTVVAIIVTALALGTLAVLHVQDVRWLHQHRETAPETETDTAEEPRTKTRWVLTALAGLLVLAALVGPNQLGQLGLAAYARIPVEGLMAAALVLVLGTRARRVAVIVIGAGLGLLMIVKFLDMGFYEVFDRPFHVIFDWTFFGPALDFVVTSVGQVGAVLAVIAVILLVFAIMVLMVFAVRRLTRLGLGHRSRATHLLAALGVVWLVAALSGVQLTPQEPIASRSAADHVYDDVRQVREGLTDGKTFAAQAADDKYRYTPGKDLLTSLRGKDVLFVFVESYGRVAVEKSDSAPVIDPVLDEGTEELKSAGFDSASAFLTSPTYGGGSWLAHATLQTGLWVDNQQRRFTLNELDRMTLSIAFNRAGWRTSGVVPANTEDWPDGDMYHFDKVYDSRNVGYEGPKFGYGPVPDQYTLQRFEHDERRRYGPVMAEIDLVSSHTPFTPIPTMVDWDKVGDGSVYDPMPAKGPQAGDVWPDPTKVRAAYTASIKYSLQSLISYIRTYGDDDLVVVFLGDHQPAPIIASQEGTRDVPITIVAKDPAVMRDMRGWGWDEGLNPSPKAPVWPMDQFRDRFLAAYGPPSGPGKTDTHAASPR</sequence>
<dbReference type="Proteomes" id="UP000294927">
    <property type="component" value="Unassembled WGS sequence"/>
</dbReference>
<feature type="region of interest" description="Disordered" evidence="1">
    <location>
        <begin position="767"/>
        <end position="787"/>
    </location>
</feature>
<dbReference type="PANTHER" id="PTHR47371">
    <property type="entry name" value="LIPOTEICHOIC ACID SYNTHASE"/>
    <property type="match status" value="1"/>
</dbReference>
<dbReference type="InterPro" id="IPR050448">
    <property type="entry name" value="OpgB/LTA_synthase_biosynth"/>
</dbReference>
<feature type="transmembrane region" description="Helical" evidence="2">
    <location>
        <begin position="96"/>
        <end position="114"/>
    </location>
</feature>
<keyword evidence="4" id="KW-1185">Reference proteome</keyword>
<feature type="transmembrane region" description="Helical" evidence="2">
    <location>
        <begin position="246"/>
        <end position="265"/>
    </location>
</feature>
<feature type="transmembrane region" description="Helical" evidence="2">
    <location>
        <begin position="194"/>
        <end position="216"/>
    </location>
</feature>
<accession>A0A4R7W3N4</accession>
<dbReference type="GO" id="GO:0016740">
    <property type="term" value="F:transferase activity"/>
    <property type="evidence" value="ECO:0007669"/>
    <property type="project" value="UniProtKB-KW"/>
</dbReference>
<keyword evidence="3" id="KW-0808">Transferase</keyword>
<dbReference type="AlphaFoldDB" id="A0A4R7W3N4"/>
<keyword evidence="2" id="KW-1133">Transmembrane helix</keyword>